<evidence type="ECO:0000256" key="8">
    <source>
        <dbReference type="ARBA" id="ARBA00022927"/>
    </source>
</evidence>
<dbReference type="InterPro" id="IPR046792">
    <property type="entry name" value="Peptidase_C54_cat"/>
</dbReference>
<evidence type="ECO:0000256" key="2">
    <source>
        <dbReference type="ARBA" id="ARBA00010958"/>
    </source>
</evidence>
<dbReference type="GO" id="GO:0016485">
    <property type="term" value="P:protein processing"/>
    <property type="evidence" value="ECO:0007669"/>
    <property type="project" value="TreeGrafter"/>
</dbReference>
<comment type="subcellular location">
    <subcellularLocation>
        <location evidence="1 11">Cytoplasm</location>
    </subcellularLocation>
</comment>
<evidence type="ECO:0000256" key="6">
    <source>
        <dbReference type="ARBA" id="ARBA00022801"/>
    </source>
</evidence>
<protein>
    <recommendedName>
        <fullName evidence="11">Cysteine protease</fullName>
        <ecNumber evidence="11">3.4.22.-</ecNumber>
    </recommendedName>
</protein>
<evidence type="ECO:0000256" key="10">
    <source>
        <dbReference type="ARBA" id="ARBA00029362"/>
    </source>
</evidence>
<dbReference type="GO" id="GO:0019786">
    <property type="term" value="F:protein-phosphatidylethanolamide deconjugating activity"/>
    <property type="evidence" value="ECO:0007669"/>
    <property type="project" value="InterPro"/>
</dbReference>
<dbReference type="PANTHER" id="PTHR22624">
    <property type="entry name" value="CYSTEINE PROTEASE ATG4"/>
    <property type="match status" value="1"/>
</dbReference>
<dbReference type="GO" id="GO:0034727">
    <property type="term" value="P:piecemeal microautophagy of the nucleus"/>
    <property type="evidence" value="ECO:0007669"/>
    <property type="project" value="TreeGrafter"/>
</dbReference>
<keyword evidence="8 11" id="KW-0653">Protein transport</keyword>
<keyword evidence="13" id="KW-1185">Reference proteome</keyword>
<dbReference type="PANTHER" id="PTHR22624:SF49">
    <property type="entry name" value="CYSTEINE PROTEASE"/>
    <property type="match status" value="1"/>
</dbReference>
<comment type="similarity">
    <text evidence="2 11">Belongs to the peptidase C54 family.</text>
</comment>
<keyword evidence="7" id="KW-0788">Thiol protease</keyword>
<evidence type="ECO:0000256" key="7">
    <source>
        <dbReference type="ARBA" id="ARBA00022807"/>
    </source>
</evidence>
<evidence type="ECO:0000256" key="11">
    <source>
        <dbReference type="RuleBase" id="RU363115"/>
    </source>
</evidence>
<organism evidence="13 14">
    <name type="scientific">Ditylenchus dipsaci</name>
    <dbReference type="NCBI Taxonomy" id="166011"/>
    <lineage>
        <taxon>Eukaryota</taxon>
        <taxon>Metazoa</taxon>
        <taxon>Ecdysozoa</taxon>
        <taxon>Nematoda</taxon>
        <taxon>Chromadorea</taxon>
        <taxon>Rhabditida</taxon>
        <taxon>Tylenchina</taxon>
        <taxon>Tylenchomorpha</taxon>
        <taxon>Sphaerularioidea</taxon>
        <taxon>Anguinidae</taxon>
        <taxon>Anguininae</taxon>
        <taxon>Ditylenchus</taxon>
    </lineage>
</organism>
<dbReference type="InterPro" id="IPR005078">
    <property type="entry name" value="Peptidase_C54"/>
</dbReference>
<dbReference type="GO" id="GO:0005737">
    <property type="term" value="C:cytoplasm"/>
    <property type="evidence" value="ECO:0007669"/>
    <property type="project" value="UniProtKB-SubCell"/>
</dbReference>
<evidence type="ECO:0000256" key="1">
    <source>
        <dbReference type="ARBA" id="ARBA00004496"/>
    </source>
</evidence>
<dbReference type="EC" id="3.4.22.-" evidence="11"/>
<evidence type="ECO:0000313" key="13">
    <source>
        <dbReference type="Proteomes" id="UP000887574"/>
    </source>
</evidence>
<comment type="function">
    <text evidence="11">Cysteine protease that plays a key role in autophagy by mediating both proteolytic activation and delipidation of ATG8 family proteins.</text>
</comment>
<keyword evidence="5 11" id="KW-0645">Protease</keyword>
<dbReference type="WBParaSite" id="jg9767.4">
    <property type="protein sequence ID" value="jg9767.4"/>
    <property type="gene ID" value="jg9767"/>
</dbReference>
<dbReference type="GO" id="GO:0000423">
    <property type="term" value="P:mitophagy"/>
    <property type="evidence" value="ECO:0007669"/>
    <property type="project" value="TreeGrafter"/>
</dbReference>
<evidence type="ECO:0000256" key="4">
    <source>
        <dbReference type="ARBA" id="ARBA00022490"/>
    </source>
</evidence>
<name>A0A915EUV4_9BILA</name>
<comment type="catalytic activity">
    <reaction evidence="10">
        <text>[protein]-C-terminal L-amino acid-glycyl-phosphatidylethanolamide + H2O = [protein]-C-terminal L-amino acid-glycine + a 1,2-diacyl-sn-glycero-3-phosphoethanolamine</text>
        <dbReference type="Rhea" id="RHEA:67548"/>
        <dbReference type="Rhea" id="RHEA-COMP:17323"/>
        <dbReference type="Rhea" id="RHEA-COMP:17324"/>
        <dbReference type="ChEBI" id="CHEBI:15377"/>
        <dbReference type="ChEBI" id="CHEBI:64612"/>
        <dbReference type="ChEBI" id="CHEBI:172940"/>
        <dbReference type="ChEBI" id="CHEBI:172941"/>
    </reaction>
    <physiologicalReaction direction="left-to-right" evidence="10">
        <dbReference type="Rhea" id="RHEA:67549"/>
    </physiologicalReaction>
</comment>
<dbReference type="AlphaFoldDB" id="A0A915EUV4"/>
<keyword evidence="4 11" id="KW-0963">Cytoplasm</keyword>
<dbReference type="Pfam" id="PF03416">
    <property type="entry name" value="Peptidase_C54"/>
    <property type="match status" value="1"/>
</dbReference>
<dbReference type="GO" id="GO:0000045">
    <property type="term" value="P:autophagosome assembly"/>
    <property type="evidence" value="ECO:0007669"/>
    <property type="project" value="TreeGrafter"/>
</dbReference>
<dbReference type="GO" id="GO:0004197">
    <property type="term" value="F:cysteine-type endopeptidase activity"/>
    <property type="evidence" value="ECO:0007669"/>
    <property type="project" value="TreeGrafter"/>
</dbReference>
<keyword evidence="6 11" id="KW-0378">Hydrolase</keyword>
<accession>A0A915EUV4</accession>
<evidence type="ECO:0000313" key="14">
    <source>
        <dbReference type="WBParaSite" id="jg9767.4"/>
    </source>
</evidence>
<reference evidence="14" key="1">
    <citation type="submission" date="2022-11" db="UniProtKB">
        <authorList>
            <consortium name="WormBaseParasite"/>
        </authorList>
    </citation>
    <scope>IDENTIFICATION</scope>
</reference>
<evidence type="ECO:0000256" key="5">
    <source>
        <dbReference type="ARBA" id="ARBA00022670"/>
    </source>
</evidence>
<proteinExistence type="inferred from homology"/>
<dbReference type="SUPFAM" id="SSF54001">
    <property type="entry name" value="Cysteine proteinases"/>
    <property type="match status" value="1"/>
</dbReference>
<evidence type="ECO:0000256" key="9">
    <source>
        <dbReference type="ARBA" id="ARBA00023006"/>
    </source>
</evidence>
<evidence type="ECO:0000259" key="12">
    <source>
        <dbReference type="Pfam" id="PF03416"/>
    </source>
</evidence>
<dbReference type="InterPro" id="IPR038765">
    <property type="entry name" value="Papain-like_cys_pep_sf"/>
</dbReference>
<sequence>MNDHCQSPNSNCQPSSSSVSRWSRLKDDIDSAYNKIFYGKPKFFKSYKPQNLPTNSSIHLLGVPYAMEDCAADDFYLALQNFIWLTYRSNFEPILHSGTYWKSDSGWGCTLRSAQMLLAKAFVVFNRYYEHADDCHFKRIIQLFEDSTRSPFGIHSLLKINAGRQDKKSSTSQKNWFSPSEAISLLRDALKETSNRFSSKLSIYLSVDTKVVLEDLVALSDNWSKAVVVVICLRLGTKQINKIYYQKLQKMFSLQFMLGAIGGRPRAAVYLVASAENCLYSLDPHTTQPYQPLDVKLGNREEAKKWNSFHCERPSRIPLEDLDPSLAVAFMLKSSNELELWMDQLESAQIVHRHLDNQTAKCDHQKSVLFSIVKEKGAEWILQMLQDKN</sequence>
<evidence type="ECO:0000256" key="3">
    <source>
        <dbReference type="ARBA" id="ARBA00022448"/>
    </source>
</evidence>
<dbReference type="GO" id="GO:0035973">
    <property type="term" value="P:aggrephagy"/>
    <property type="evidence" value="ECO:0007669"/>
    <property type="project" value="TreeGrafter"/>
</dbReference>
<keyword evidence="9 11" id="KW-0072">Autophagy</keyword>
<dbReference type="Proteomes" id="UP000887574">
    <property type="component" value="Unplaced"/>
</dbReference>
<keyword evidence="3" id="KW-0813">Transport</keyword>
<dbReference type="GO" id="GO:0015031">
    <property type="term" value="P:protein transport"/>
    <property type="evidence" value="ECO:0007669"/>
    <property type="project" value="UniProtKB-KW"/>
</dbReference>
<feature type="domain" description="Peptidase C54 catalytic" evidence="12">
    <location>
        <begin position="74"/>
        <end position="343"/>
    </location>
</feature>